<gene>
    <name evidence="1" type="ORF">HNP21_005425</name>
</gene>
<comment type="caution">
    <text evidence="1">The sequence shown here is derived from an EMBL/GenBank/DDBJ whole genome shotgun (WGS) entry which is preliminary data.</text>
</comment>
<dbReference type="RefSeq" id="WP_182527963.1">
    <property type="nucleotide sequence ID" value="NZ_JACJHT010000010.1"/>
</dbReference>
<sequence>MGKLDKYARQSRLKESSKVLPIRLPESIYEQFRERCDELGLSMSEAGYLLIREELEENLYTTTTNEVAATTGRIQKSIQDENTPYIKKTTNSASSFSSRWTSAHYEVENELPCPLCYQWYSKTNFARHAKNHNTTTKELLENNKEFIFQMIKERKHNA</sequence>
<accession>A0A7W3RHH7</accession>
<keyword evidence="2" id="KW-1185">Reference proteome</keyword>
<protein>
    <submittedName>
        <fullName evidence="1">Antitoxin component of RelBE/YafQ-DinJ toxin-antitoxin module</fullName>
    </submittedName>
</protein>
<dbReference type="Proteomes" id="UP000543174">
    <property type="component" value="Unassembled WGS sequence"/>
</dbReference>
<reference evidence="1" key="1">
    <citation type="submission" date="2020-08" db="EMBL/GenBank/DDBJ databases">
        <title>Functional genomics of gut bacteria from endangered species of beetles.</title>
        <authorList>
            <person name="Carlos-Shanley C."/>
        </authorList>
    </citation>
    <scope>NUCLEOTIDE SEQUENCE [LARGE SCALE GENOMIC DNA]</scope>
    <source>
        <strain evidence="1">S00060</strain>
    </source>
</reference>
<evidence type="ECO:0000313" key="2">
    <source>
        <dbReference type="Proteomes" id="UP000543174"/>
    </source>
</evidence>
<organism evidence="1 2">
    <name type="scientific">Priestia aryabhattai</name>
    <name type="common">Bacillus aryabhattai</name>
    <dbReference type="NCBI Taxonomy" id="412384"/>
    <lineage>
        <taxon>Bacteria</taxon>
        <taxon>Bacillati</taxon>
        <taxon>Bacillota</taxon>
        <taxon>Bacilli</taxon>
        <taxon>Bacillales</taxon>
        <taxon>Bacillaceae</taxon>
        <taxon>Priestia</taxon>
    </lineage>
</organism>
<dbReference type="AlphaFoldDB" id="A0A7W3RHH7"/>
<proteinExistence type="predicted"/>
<name>A0A7W3RHH7_PRIAR</name>
<dbReference type="EMBL" id="JACJHT010000010">
    <property type="protein sequence ID" value="MBA9042290.1"/>
    <property type="molecule type" value="Genomic_DNA"/>
</dbReference>
<evidence type="ECO:0000313" key="1">
    <source>
        <dbReference type="EMBL" id="MBA9042290.1"/>
    </source>
</evidence>